<dbReference type="Proteomes" id="UP000076574">
    <property type="component" value="Unassembled WGS sequence"/>
</dbReference>
<dbReference type="InterPro" id="IPR029063">
    <property type="entry name" value="SAM-dependent_MTases_sf"/>
</dbReference>
<reference evidence="2 3" key="1">
    <citation type="submission" date="2016-03" db="EMBL/GenBank/DDBJ databases">
        <title>Microsymbionts genomes from the relict species Vavilovia formosa (Stev.) Fed.</title>
        <authorList>
            <person name="Kopat V."/>
            <person name="Chirak E."/>
            <person name="Kimeklis A."/>
            <person name="Andronov E."/>
        </authorList>
    </citation>
    <scope>NUCLEOTIDE SEQUENCE [LARGE SCALE GENOMIC DNA]</scope>
    <source>
        <strain evidence="2 3">Vaf07</strain>
    </source>
</reference>
<dbReference type="Gene3D" id="3.40.50.150">
    <property type="entry name" value="Vaccinia Virus protein VP39"/>
    <property type="match status" value="1"/>
</dbReference>
<dbReference type="NCBIfam" id="TIGR01444">
    <property type="entry name" value="fkbM_fam"/>
    <property type="match status" value="1"/>
</dbReference>
<protein>
    <submittedName>
        <fullName evidence="2">FkbM family methyltransferase</fullName>
    </submittedName>
</protein>
<dbReference type="InterPro" id="IPR006342">
    <property type="entry name" value="FkbM_mtfrase"/>
</dbReference>
<dbReference type="GO" id="GO:0032259">
    <property type="term" value="P:methylation"/>
    <property type="evidence" value="ECO:0007669"/>
    <property type="project" value="UniProtKB-KW"/>
</dbReference>
<dbReference type="PANTHER" id="PTHR34203:SF15">
    <property type="entry name" value="SLL1173 PROTEIN"/>
    <property type="match status" value="1"/>
</dbReference>
<keyword evidence="2" id="KW-0489">Methyltransferase</keyword>
<dbReference type="EMBL" id="LVYV01000003">
    <property type="protein sequence ID" value="KZD24651.1"/>
    <property type="molecule type" value="Genomic_DNA"/>
</dbReference>
<name>A0A161R628_9BRAD</name>
<dbReference type="PANTHER" id="PTHR34203">
    <property type="entry name" value="METHYLTRANSFERASE, FKBM FAMILY PROTEIN"/>
    <property type="match status" value="1"/>
</dbReference>
<comment type="caution">
    <text evidence="2">The sequence shown here is derived from an EMBL/GenBank/DDBJ whole genome shotgun (WGS) entry which is preliminary data.</text>
</comment>
<organism evidence="2 3">
    <name type="scientific">Tardiphaga robiniae</name>
    <dbReference type="NCBI Taxonomy" id="943830"/>
    <lineage>
        <taxon>Bacteria</taxon>
        <taxon>Pseudomonadati</taxon>
        <taxon>Pseudomonadota</taxon>
        <taxon>Alphaproteobacteria</taxon>
        <taxon>Hyphomicrobiales</taxon>
        <taxon>Nitrobacteraceae</taxon>
        <taxon>Tardiphaga</taxon>
    </lineage>
</organism>
<dbReference type="AlphaFoldDB" id="A0A161R628"/>
<gene>
    <name evidence="2" type="ORF">A4A58_22200</name>
</gene>
<keyword evidence="3" id="KW-1185">Reference proteome</keyword>
<evidence type="ECO:0000313" key="3">
    <source>
        <dbReference type="Proteomes" id="UP000076574"/>
    </source>
</evidence>
<evidence type="ECO:0000259" key="1">
    <source>
        <dbReference type="Pfam" id="PF05050"/>
    </source>
</evidence>
<proteinExistence type="predicted"/>
<dbReference type="STRING" id="943830.A4A58_22200"/>
<evidence type="ECO:0000313" key="2">
    <source>
        <dbReference type="EMBL" id="KZD24651.1"/>
    </source>
</evidence>
<accession>A0A161R628</accession>
<dbReference type="Pfam" id="PF05050">
    <property type="entry name" value="Methyltransf_21"/>
    <property type="match status" value="1"/>
</dbReference>
<dbReference type="InterPro" id="IPR052514">
    <property type="entry name" value="SAM-dependent_MTase"/>
</dbReference>
<sequence length="320" mass="35144">MTPPIQFDRASGVLQSVNLWERAMACALVVGSKISSSFSHRGYNMCANLMRRTVLPARDLVVKLNADALFAFPFGDGYWSKLLNRTFSYEDELEVLFRNSIDVDYTLLDCGANYGYWSVLVSSAPFGSHKAIAIEPSFDNFAKLANNARINGDRFDVIKCAIGSQRGTAHLSGTKHEAFSIAGDPNAGGEEVPVISLDNLLDDGKVSMSGKYLIKLDVEGVEIEAIKGGARLLQGDSVIMCEEHGNDPHHTVSRFILDQTPLKLIVHDPATNRFETVTELSILDRIKVSTHVGYNVFGTSSAFWLDRINSLNASAARRTH</sequence>
<keyword evidence="2" id="KW-0808">Transferase</keyword>
<dbReference type="SUPFAM" id="SSF53335">
    <property type="entry name" value="S-adenosyl-L-methionine-dependent methyltransferases"/>
    <property type="match status" value="1"/>
</dbReference>
<feature type="domain" description="Methyltransferase FkbM" evidence="1">
    <location>
        <begin position="109"/>
        <end position="247"/>
    </location>
</feature>
<dbReference type="GO" id="GO:0008168">
    <property type="term" value="F:methyltransferase activity"/>
    <property type="evidence" value="ECO:0007669"/>
    <property type="project" value="UniProtKB-KW"/>
</dbReference>